<evidence type="ECO:0000313" key="3">
    <source>
        <dbReference type="Proteomes" id="UP000289152"/>
    </source>
</evidence>
<protein>
    <submittedName>
        <fullName evidence="2">Uncharacterized protein</fullName>
    </submittedName>
</protein>
<feature type="compositionally biased region" description="Polar residues" evidence="1">
    <location>
        <begin position="71"/>
        <end position="90"/>
    </location>
</feature>
<accession>A0A4Q1BID2</accession>
<proteinExistence type="predicted"/>
<sequence>MNQTLSPCIYDGVDPNLLTQDKSTYPVYNTCEVTAERLSDQDVGDISWAIDLDADLEDTEPTQQDDARTLTVGSTHFPDQSPLTTGETHGNASNVIPQVFLEHIQNLTVNPMGTGSHFDPGELTGEAFPHKLCLPSRKVSMQAPIAPVTEIVYYEPEANSQASVYVDGTQNGAMMSSYPAFVPPTSLGRAVEPISYQSTTGAYDSSQVSPEGEDMRPGIEGTYISPQEYRRRVHEQSTLIRSTFENLRNDLSKGNPTLESMRMMESYLGGLDNLTEWTSQNN</sequence>
<comment type="caution">
    <text evidence="2">The sequence shown here is derived from an EMBL/GenBank/DDBJ whole genome shotgun (WGS) entry which is preliminary data.</text>
</comment>
<evidence type="ECO:0000313" key="2">
    <source>
        <dbReference type="EMBL" id="RXK37380.1"/>
    </source>
</evidence>
<evidence type="ECO:0000256" key="1">
    <source>
        <dbReference type="SAM" id="MobiDB-lite"/>
    </source>
</evidence>
<dbReference type="VEuPathDB" id="FungiDB:TREMEDRAFT_59249"/>
<keyword evidence="3" id="KW-1185">Reference proteome</keyword>
<dbReference type="Proteomes" id="UP000289152">
    <property type="component" value="Unassembled WGS sequence"/>
</dbReference>
<organism evidence="2 3">
    <name type="scientific">Tremella mesenterica</name>
    <name type="common">Jelly fungus</name>
    <dbReference type="NCBI Taxonomy" id="5217"/>
    <lineage>
        <taxon>Eukaryota</taxon>
        <taxon>Fungi</taxon>
        <taxon>Dikarya</taxon>
        <taxon>Basidiomycota</taxon>
        <taxon>Agaricomycotina</taxon>
        <taxon>Tremellomycetes</taxon>
        <taxon>Tremellales</taxon>
        <taxon>Tremellaceae</taxon>
        <taxon>Tremella</taxon>
    </lineage>
</organism>
<gene>
    <name evidence="2" type="ORF">M231_05367</name>
</gene>
<dbReference type="AlphaFoldDB" id="A0A4Q1BID2"/>
<reference evidence="2 3" key="1">
    <citation type="submission" date="2016-06" db="EMBL/GenBank/DDBJ databases">
        <title>Evolution of pathogenesis and genome organization in the Tremellales.</title>
        <authorList>
            <person name="Cuomo C."/>
            <person name="Litvintseva A."/>
            <person name="Heitman J."/>
            <person name="Chen Y."/>
            <person name="Sun S."/>
            <person name="Springer D."/>
            <person name="Dromer F."/>
            <person name="Young S."/>
            <person name="Zeng Q."/>
            <person name="Chapman S."/>
            <person name="Gujja S."/>
            <person name="Saif S."/>
            <person name="Birren B."/>
        </authorList>
    </citation>
    <scope>NUCLEOTIDE SEQUENCE [LARGE SCALE GENOMIC DNA]</scope>
    <source>
        <strain evidence="2 3">ATCC 28783</strain>
    </source>
</reference>
<feature type="region of interest" description="Disordered" evidence="1">
    <location>
        <begin position="56"/>
        <end position="90"/>
    </location>
</feature>
<name>A0A4Q1BID2_TREME</name>
<dbReference type="EMBL" id="SDIL01000070">
    <property type="protein sequence ID" value="RXK37380.1"/>
    <property type="molecule type" value="Genomic_DNA"/>
</dbReference>
<dbReference type="InParanoid" id="A0A4Q1BID2"/>